<feature type="region of interest" description="Disordered" evidence="1">
    <location>
        <begin position="437"/>
        <end position="470"/>
    </location>
</feature>
<evidence type="ECO:0000256" key="2">
    <source>
        <dbReference type="SAM" id="Phobius"/>
    </source>
</evidence>
<keyword evidence="2" id="KW-0472">Membrane</keyword>
<accession>A0ABY7ZUC3</accession>
<dbReference type="EMBL" id="CP118615">
    <property type="protein sequence ID" value="WDZ86006.1"/>
    <property type="molecule type" value="Genomic_DNA"/>
</dbReference>
<evidence type="ECO:0000313" key="3">
    <source>
        <dbReference type="EMBL" id="WDZ86006.1"/>
    </source>
</evidence>
<evidence type="ECO:0000313" key="4">
    <source>
        <dbReference type="Proteomes" id="UP001219605"/>
    </source>
</evidence>
<sequence>MTDRGPEPARRDERSGTWRRGVDLPRLLRGVAGVDETLLRRVWHERARHTSLGGVILGTALLAAFSMWVAVNQVLGRVSAWHLFPALLWFLFIINFDRQLVTSMAGGVRRVGPLLARLALAVMFGVVIAEPLVMRIFETAIEQHIREERSGQLDTLRTSLLSCNGEKTATAEDTSASQDCRQYLLSFETTPAAIRRELAGTRTEAAALQKTVDKDTTALNGLREKAARECTGGGGTGFTGRSGNGPRCRQRTAEAEAFARSHPIEENGRKHSELRGRIVVLEQQLSTAVANFEQDRDRKIAERVEEERSHQGPIGFLERLAALHELTGSNPALFASTWAIRLFFIAVDCLPMMAKFFGGTSGYDRLYRVRSESTERIFVDETSTDERRIADRYSADRDDIDNQARMRRAEHELRLQEHQVSLRARRDVAVNDLAAKLLRDPGPESRSGTAPSRSPAGANGTGGLNGRSVL</sequence>
<dbReference type="InterPro" id="IPR025519">
    <property type="entry name" value="DUF4407"/>
</dbReference>
<feature type="region of interest" description="Disordered" evidence="1">
    <location>
        <begin position="230"/>
        <end position="253"/>
    </location>
</feature>
<feature type="compositionally biased region" description="Gly residues" evidence="1">
    <location>
        <begin position="459"/>
        <end position="470"/>
    </location>
</feature>
<organism evidence="3 4">
    <name type="scientific">Micromonospora cathayae</name>
    <dbReference type="NCBI Taxonomy" id="3028804"/>
    <lineage>
        <taxon>Bacteria</taxon>
        <taxon>Bacillati</taxon>
        <taxon>Actinomycetota</taxon>
        <taxon>Actinomycetes</taxon>
        <taxon>Micromonosporales</taxon>
        <taxon>Micromonosporaceae</taxon>
        <taxon>Micromonospora</taxon>
    </lineage>
</organism>
<feature type="compositionally biased region" description="Gly residues" evidence="1">
    <location>
        <begin position="231"/>
        <end position="243"/>
    </location>
</feature>
<gene>
    <name evidence="3" type="ORF">PVK37_06150</name>
</gene>
<feature type="transmembrane region" description="Helical" evidence="2">
    <location>
        <begin position="114"/>
        <end position="137"/>
    </location>
</feature>
<reference evidence="3 4" key="1">
    <citation type="submission" date="2023-02" db="EMBL/GenBank/DDBJ databases">
        <authorList>
            <person name="Mo P."/>
        </authorList>
    </citation>
    <scope>NUCLEOTIDE SEQUENCE [LARGE SCALE GENOMIC DNA]</scope>
    <source>
        <strain evidence="3 4">HUAS 3</strain>
    </source>
</reference>
<protein>
    <submittedName>
        <fullName evidence="3">DUF4407 domain-containing protein</fullName>
    </submittedName>
</protein>
<dbReference type="Proteomes" id="UP001219605">
    <property type="component" value="Chromosome"/>
</dbReference>
<dbReference type="RefSeq" id="WP_275032782.1">
    <property type="nucleotide sequence ID" value="NZ_CP118615.1"/>
</dbReference>
<evidence type="ECO:0000256" key="1">
    <source>
        <dbReference type="SAM" id="MobiDB-lite"/>
    </source>
</evidence>
<keyword evidence="2" id="KW-1133">Transmembrane helix</keyword>
<dbReference type="Pfam" id="PF14362">
    <property type="entry name" value="DUF4407"/>
    <property type="match status" value="1"/>
</dbReference>
<proteinExistence type="predicted"/>
<feature type="transmembrane region" description="Helical" evidence="2">
    <location>
        <begin position="50"/>
        <end position="68"/>
    </location>
</feature>
<name>A0ABY7ZUC3_9ACTN</name>
<keyword evidence="2" id="KW-0812">Transmembrane</keyword>
<feature type="transmembrane region" description="Helical" evidence="2">
    <location>
        <begin position="74"/>
        <end position="94"/>
    </location>
</feature>
<keyword evidence="4" id="KW-1185">Reference proteome</keyword>